<evidence type="ECO:0000256" key="5">
    <source>
        <dbReference type="ARBA" id="ARBA00023136"/>
    </source>
</evidence>
<dbReference type="EMBL" id="FMUR01000004">
    <property type="protein sequence ID" value="SCX86289.1"/>
    <property type="molecule type" value="Genomic_DNA"/>
</dbReference>
<sequence>MKLNYKRTVFIGFAFLSICAFWQFYDNEIPKILKYSFGLGETATGIVMALDNVFALFLLPLFGNLSDHTDSKIGKRMPYILVGTALSVVLLYALIAVARKSGNLLLFMFGLLFILFAMGIYRSPAVSLMPDLTPAPLRSAGNAIINLMGTVGGIFVLVMTKVLLKEAEDPAGTDYMPFVISIIICMVLSVGILFFTINEKKIRKEIEAEGGLKSLGEKFEEKTSEDAEDAVREETKSKMPSEVKMSLIFLLVSVFFWYTAYNAVTTAFSRFVGVVWNLHNNDYATCLLVATIAATLSYLPIAYVSGKIGRKKTILCGITLMAASFVITGMYQHFSGSINIFFALVGIGWAAINVNSYPMVVEMCKAGEIGKYTGTYYTFSMAAQVFTPVFSGYLLEHISYKTLFPYAFIFSALAFLTMLMVRHGDTRPDMKGNILENFDVDE</sequence>
<reference evidence="9" key="1">
    <citation type="submission" date="2016-10" db="EMBL/GenBank/DDBJ databases">
        <authorList>
            <person name="Varghese N."/>
            <person name="Submissions S."/>
        </authorList>
    </citation>
    <scope>NUCLEOTIDE SEQUENCE [LARGE SCALE GENOMIC DNA]</scope>
    <source>
        <strain evidence="9">XBD2006</strain>
    </source>
</reference>
<keyword evidence="9" id="KW-1185">Reference proteome</keyword>
<gene>
    <name evidence="8" type="ORF">SAMN02910451_00579</name>
</gene>
<dbReference type="Proteomes" id="UP000183047">
    <property type="component" value="Unassembled WGS sequence"/>
</dbReference>
<feature type="transmembrane region" description="Helical" evidence="6">
    <location>
        <begin position="143"/>
        <end position="163"/>
    </location>
</feature>
<dbReference type="InterPro" id="IPR036259">
    <property type="entry name" value="MFS_trans_sf"/>
</dbReference>
<comment type="subcellular location">
    <subcellularLocation>
        <location evidence="1">Cell membrane</location>
        <topology evidence="1">Multi-pass membrane protein</topology>
    </subcellularLocation>
</comment>
<dbReference type="GO" id="GO:0005886">
    <property type="term" value="C:plasma membrane"/>
    <property type="evidence" value="ECO:0007669"/>
    <property type="project" value="UniProtKB-SubCell"/>
</dbReference>
<dbReference type="GO" id="GO:0022857">
    <property type="term" value="F:transmembrane transporter activity"/>
    <property type="evidence" value="ECO:0007669"/>
    <property type="project" value="InterPro"/>
</dbReference>
<evidence type="ECO:0000313" key="9">
    <source>
        <dbReference type="Proteomes" id="UP000183047"/>
    </source>
</evidence>
<protein>
    <submittedName>
        <fullName evidence="8">Na+/melibiose symporter</fullName>
    </submittedName>
</protein>
<feature type="transmembrane region" description="Helical" evidence="6">
    <location>
        <begin position="45"/>
        <end position="65"/>
    </location>
</feature>
<dbReference type="SUPFAM" id="SSF103473">
    <property type="entry name" value="MFS general substrate transporter"/>
    <property type="match status" value="2"/>
</dbReference>
<evidence type="ECO:0000313" key="8">
    <source>
        <dbReference type="EMBL" id="SCX86289.1"/>
    </source>
</evidence>
<evidence type="ECO:0000256" key="3">
    <source>
        <dbReference type="ARBA" id="ARBA00022692"/>
    </source>
</evidence>
<feature type="transmembrane region" description="Helical" evidence="6">
    <location>
        <begin position="313"/>
        <end position="334"/>
    </location>
</feature>
<feature type="transmembrane region" description="Helical" evidence="6">
    <location>
        <begin position="175"/>
        <end position="197"/>
    </location>
</feature>
<feature type="domain" description="Major facilitator superfamily (MFS) profile" evidence="7">
    <location>
        <begin position="1"/>
        <end position="425"/>
    </location>
</feature>
<dbReference type="AlphaFoldDB" id="A0A1G5B836"/>
<evidence type="ECO:0000256" key="6">
    <source>
        <dbReference type="SAM" id="Phobius"/>
    </source>
</evidence>
<dbReference type="Pfam" id="PF07690">
    <property type="entry name" value="MFS_1"/>
    <property type="match status" value="1"/>
</dbReference>
<name>A0A1G5B836_9FIRM</name>
<dbReference type="InterPro" id="IPR020846">
    <property type="entry name" value="MFS_dom"/>
</dbReference>
<dbReference type="PROSITE" id="PS50850">
    <property type="entry name" value="MFS"/>
    <property type="match status" value="1"/>
</dbReference>
<dbReference type="PANTHER" id="PTHR23528">
    <property type="match status" value="1"/>
</dbReference>
<dbReference type="PANTHER" id="PTHR23528:SF1">
    <property type="entry name" value="MAJOR FACILITATOR SUPERFAMILY (MFS) PROFILE DOMAIN-CONTAINING PROTEIN"/>
    <property type="match status" value="1"/>
</dbReference>
<dbReference type="OrthoDB" id="7584869at2"/>
<dbReference type="InterPro" id="IPR011701">
    <property type="entry name" value="MFS"/>
</dbReference>
<dbReference type="RefSeq" id="WP_074461354.1">
    <property type="nucleotide sequence ID" value="NZ_FMUR01000004.1"/>
</dbReference>
<accession>A0A1G5B836</accession>
<feature type="transmembrane region" description="Helical" evidence="6">
    <location>
        <begin position="104"/>
        <end position="122"/>
    </location>
</feature>
<keyword evidence="4 6" id="KW-1133">Transmembrane helix</keyword>
<proteinExistence type="predicted"/>
<dbReference type="Gene3D" id="1.20.1250.20">
    <property type="entry name" value="MFS general substrate transporter like domains"/>
    <property type="match status" value="2"/>
</dbReference>
<evidence type="ECO:0000259" key="7">
    <source>
        <dbReference type="PROSITE" id="PS50850"/>
    </source>
</evidence>
<feature type="transmembrane region" description="Helical" evidence="6">
    <location>
        <begin position="372"/>
        <end position="391"/>
    </location>
</feature>
<keyword evidence="2" id="KW-0813">Transport</keyword>
<feature type="transmembrane region" description="Helical" evidence="6">
    <location>
        <begin position="243"/>
        <end position="261"/>
    </location>
</feature>
<evidence type="ECO:0000256" key="4">
    <source>
        <dbReference type="ARBA" id="ARBA00022989"/>
    </source>
</evidence>
<feature type="transmembrane region" description="Helical" evidence="6">
    <location>
        <begin position="281"/>
        <end position="301"/>
    </location>
</feature>
<feature type="transmembrane region" description="Helical" evidence="6">
    <location>
        <begin position="340"/>
        <end position="360"/>
    </location>
</feature>
<keyword evidence="5 6" id="KW-0472">Membrane</keyword>
<keyword evidence="3 6" id="KW-0812">Transmembrane</keyword>
<organism evidence="8 9">
    <name type="scientific">Butyrivibrio hungatei</name>
    <dbReference type="NCBI Taxonomy" id="185008"/>
    <lineage>
        <taxon>Bacteria</taxon>
        <taxon>Bacillati</taxon>
        <taxon>Bacillota</taxon>
        <taxon>Clostridia</taxon>
        <taxon>Lachnospirales</taxon>
        <taxon>Lachnospiraceae</taxon>
        <taxon>Butyrivibrio</taxon>
    </lineage>
</organism>
<feature type="transmembrane region" description="Helical" evidence="6">
    <location>
        <begin position="403"/>
        <end position="421"/>
    </location>
</feature>
<evidence type="ECO:0000256" key="1">
    <source>
        <dbReference type="ARBA" id="ARBA00004651"/>
    </source>
</evidence>
<feature type="transmembrane region" description="Helical" evidence="6">
    <location>
        <begin position="77"/>
        <end position="98"/>
    </location>
</feature>
<feature type="transmembrane region" description="Helical" evidence="6">
    <location>
        <begin position="7"/>
        <end position="25"/>
    </location>
</feature>
<evidence type="ECO:0000256" key="2">
    <source>
        <dbReference type="ARBA" id="ARBA00022448"/>
    </source>
</evidence>